<sequence>MEEQHNDEMMDIILQSVGPKDFGLLMNKTQNYQITKRVLSSYELNEMIQYEKVQNEFQKIKGDIHSEQLLWQKILNSKTLYQVSEIRRNRLPNDEMAKEYSIQPYEQDYLKHGIKIHKTQTSIINITGNGKLAHMGINKGIEQNEVTWKENESNDNDWIKTQIKCNKEDDWKQYILEKKYLEDIELKKRMSIIGSPITDINVQETIVDWNKIIGWCEEWNKIDIQMNNKEGQLNEMNKQLCFKMYSIVQQLVMMYWKSDEERKKKLKTLIDKTTNQINEKLILFKDNQEVISIFQQMNTIITKALSHS</sequence>
<proteinExistence type="predicted"/>
<dbReference type="eggNOG" id="ENOG502R9FT">
    <property type="taxonomic scope" value="Eukaryota"/>
</dbReference>
<evidence type="ECO:0000313" key="2">
    <source>
        <dbReference type="Proteomes" id="UP000078387"/>
    </source>
</evidence>
<gene>
    <name evidence="1" type="ORF">CL6EHI_049890</name>
</gene>
<evidence type="ECO:0000313" key="1">
    <source>
        <dbReference type="EMBL" id="GAT92275.1"/>
    </source>
</evidence>
<name>A0A175JFD7_ENTHI</name>
<dbReference type="Proteomes" id="UP000078387">
    <property type="component" value="Unassembled WGS sequence"/>
</dbReference>
<accession>A0A175JFD7</accession>
<reference evidence="1 2" key="1">
    <citation type="submission" date="2016-05" db="EMBL/GenBank/DDBJ databases">
        <title>First whole genome sequencing of Entamoeba histolytica HM1:IMSS-clone-6.</title>
        <authorList>
            <person name="Mukherjee Avik.K."/>
            <person name="Izumyama S."/>
            <person name="Nakada-Tsukui K."/>
            <person name="Nozaki T."/>
        </authorList>
    </citation>
    <scope>NUCLEOTIDE SEQUENCE [LARGE SCALE GENOMIC DNA]</scope>
    <source>
        <strain evidence="1 2">HM1:IMSS clone 6</strain>
    </source>
</reference>
<dbReference type="VEuPathDB" id="AmoebaDB:KM1_074420"/>
<dbReference type="VEuPathDB" id="AmoebaDB:EHI7A_036930"/>
<comment type="caution">
    <text evidence="1">The sequence shown here is derived from an EMBL/GenBank/DDBJ whole genome shotgun (WGS) entry which is preliminary data.</text>
</comment>
<organism evidence="1 2">
    <name type="scientific">Entamoeba histolytica</name>
    <dbReference type="NCBI Taxonomy" id="5759"/>
    <lineage>
        <taxon>Eukaryota</taxon>
        <taxon>Amoebozoa</taxon>
        <taxon>Evosea</taxon>
        <taxon>Archamoebae</taxon>
        <taxon>Mastigamoebida</taxon>
        <taxon>Entamoebidae</taxon>
        <taxon>Entamoeba</taxon>
    </lineage>
</organism>
<dbReference type="AlphaFoldDB" id="A0A175JFD7"/>
<dbReference type="VEuPathDB" id="AmoebaDB:EHI_049890"/>
<dbReference type="EMBL" id="BDEQ01000001">
    <property type="protein sequence ID" value="GAT92275.1"/>
    <property type="molecule type" value="Genomic_DNA"/>
</dbReference>
<protein>
    <submittedName>
        <fullName evidence="1">Uncharacterized protein</fullName>
    </submittedName>
</protein>
<dbReference type="VEuPathDB" id="AmoebaDB:EHI8A_032410"/>